<sequence length="54" mass="6191">MYGTGLNTVEAEVLTVALEKIYTRLYFDSRNPDIVGHWADHGIQRQCRLGKLQI</sequence>
<evidence type="ECO:0000313" key="2">
    <source>
        <dbReference type="Proteomes" id="UP000680670"/>
    </source>
</evidence>
<gene>
    <name evidence="1" type="ORF">J6TS1_04750</name>
</gene>
<accession>A0ABQ4KT04</accession>
<dbReference type="EMBL" id="BORJ01000001">
    <property type="protein sequence ID" value="GIN94605.1"/>
    <property type="molecule type" value="Genomic_DNA"/>
</dbReference>
<comment type="caution">
    <text evidence="1">The sequence shown here is derived from an EMBL/GenBank/DDBJ whole genome shotgun (WGS) entry which is preliminary data.</text>
</comment>
<reference evidence="1 2" key="1">
    <citation type="submission" date="2021-03" db="EMBL/GenBank/DDBJ databases">
        <title>Antimicrobial resistance genes in bacteria isolated from Japanese honey, and their potential for conferring macrolide and lincosamide resistance in the American foulbrood pathogen Paenibacillus larvae.</title>
        <authorList>
            <person name="Okamoto M."/>
            <person name="Kumagai M."/>
            <person name="Kanamori H."/>
            <person name="Takamatsu D."/>
        </authorList>
    </citation>
    <scope>NUCLEOTIDE SEQUENCE [LARGE SCALE GENOMIC DNA]</scope>
    <source>
        <strain evidence="1 2">J6TS1</strain>
    </source>
</reference>
<organism evidence="1 2">
    <name type="scientific">Siminovitchia terrae</name>
    <name type="common">Bacillus terrae</name>
    <dbReference type="NCBI Taxonomy" id="1914933"/>
    <lineage>
        <taxon>Bacteria</taxon>
        <taxon>Bacillati</taxon>
        <taxon>Bacillota</taxon>
        <taxon>Bacilli</taxon>
        <taxon>Bacillales</taxon>
        <taxon>Bacillaceae</taxon>
        <taxon>Siminovitchia</taxon>
    </lineage>
</organism>
<proteinExistence type="predicted"/>
<keyword evidence="2" id="KW-1185">Reference proteome</keyword>
<protein>
    <submittedName>
        <fullName evidence="1">Uncharacterized protein</fullName>
    </submittedName>
</protein>
<name>A0ABQ4KT04_SIMTE</name>
<evidence type="ECO:0000313" key="1">
    <source>
        <dbReference type="EMBL" id="GIN94605.1"/>
    </source>
</evidence>
<dbReference type="Proteomes" id="UP000680670">
    <property type="component" value="Unassembled WGS sequence"/>
</dbReference>